<evidence type="ECO:0000313" key="1">
    <source>
        <dbReference type="EMBL" id="GAF67681.1"/>
    </source>
</evidence>
<sequence>MTHSSTWKRAERLAARFYGTERLPGSGAWRRITKSDTMHERLYIEVKLRDHWPKTGVWPIFRDAAEKAKAEGKVPVVVMREKGSSLVLHVVAQGDIDTLVGERECSKNRDEPPPKE</sequence>
<proteinExistence type="predicted"/>
<dbReference type="AlphaFoldDB" id="X0RXD6"/>
<dbReference type="EMBL" id="BARS01007608">
    <property type="protein sequence ID" value="GAF67681.1"/>
    <property type="molecule type" value="Genomic_DNA"/>
</dbReference>
<name>X0RXD6_9ZZZZ</name>
<gene>
    <name evidence="1" type="ORF">S01H1_14612</name>
</gene>
<comment type="caution">
    <text evidence="1">The sequence shown here is derived from an EMBL/GenBank/DDBJ whole genome shotgun (WGS) entry which is preliminary data.</text>
</comment>
<reference evidence="1" key="1">
    <citation type="journal article" date="2014" name="Front. Microbiol.">
        <title>High frequency of phylogenetically diverse reductive dehalogenase-homologous genes in deep subseafloor sedimentary metagenomes.</title>
        <authorList>
            <person name="Kawai M."/>
            <person name="Futagami T."/>
            <person name="Toyoda A."/>
            <person name="Takaki Y."/>
            <person name="Nishi S."/>
            <person name="Hori S."/>
            <person name="Arai W."/>
            <person name="Tsubouchi T."/>
            <person name="Morono Y."/>
            <person name="Uchiyama I."/>
            <person name="Ito T."/>
            <person name="Fujiyama A."/>
            <person name="Inagaki F."/>
            <person name="Takami H."/>
        </authorList>
    </citation>
    <scope>NUCLEOTIDE SEQUENCE</scope>
    <source>
        <strain evidence="1">Expedition CK06-06</strain>
    </source>
</reference>
<protein>
    <submittedName>
        <fullName evidence="1">Uncharacterized protein</fullName>
    </submittedName>
</protein>
<accession>X0RXD6</accession>
<organism evidence="1">
    <name type="scientific">marine sediment metagenome</name>
    <dbReference type="NCBI Taxonomy" id="412755"/>
    <lineage>
        <taxon>unclassified sequences</taxon>
        <taxon>metagenomes</taxon>
        <taxon>ecological metagenomes</taxon>
    </lineage>
</organism>